<name>A0A2T6ZQY5_TUBBO</name>
<reference evidence="3 4" key="1">
    <citation type="submission" date="2017-04" db="EMBL/GenBank/DDBJ databases">
        <title>Draft genome sequence of Tuber borchii Vittad., a whitish edible truffle.</title>
        <authorList>
            <consortium name="DOE Joint Genome Institute"/>
            <person name="Murat C."/>
            <person name="Kuo A."/>
            <person name="Barry K.W."/>
            <person name="Clum A."/>
            <person name="Dockter R.B."/>
            <person name="Fauchery L."/>
            <person name="Iotti M."/>
            <person name="Kohler A."/>
            <person name="Labutti K."/>
            <person name="Lindquist E.A."/>
            <person name="Lipzen A."/>
            <person name="Ohm R.A."/>
            <person name="Wang M."/>
            <person name="Grigoriev I.V."/>
            <person name="Zambonelli A."/>
            <person name="Martin F.M."/>
        </authorList>
    </citation>
    <scope>NUCLEOTIDE SEQUENCE [LARGE SCALE GENOMIC DNA]</scope>
    <source>
        <strain evidence="3 4">Tbo3840</strain>
    </source>
</reference>
<feature type="transmembrane region" description="Helical" evidence="2">
    <location>
        <begin position="86"/>
        <end position="106"/>
    </location>
</feature>
<dbReference type="AlphaFoldDB" id="A0A2T6ZQY5"/>
<dbReference type="Proteomes" id="UP000244722">
    <property type="component" value="Unassembled WGS sequence"/>
</dbReference>
<evidence type="ECO:0000313" key="4">
    <source>
        <dbReference type="Proteomes" id="UP000244722"/>
    </source>
</evidence>
<comment type="caution">
    <text evidence="3">The sequence shown here is derived from an EMBL/GenBank/DDBJ whole genome shotgun (WGS) entry which is preliminary data.</text>
</comment>
<dbReference type="EMBL" id="NESQ01000136">
    <property type="protein sequence ID" value="PUU77899.1"/>
    <property type="molecule type" value="Genomic_DNA"/>
</dbReference>
<evidence type="ECO:0000256" key="2">
    <source>
        <dbReference type="SAM" id="Phobius"/>
    </source>
</evidence>
<keyword evidence="2" id="KW-0472">Membrane</keyword>
<gene>
    <name evidence="3" type="ORF">B9Z19DRAFT_1127601</name>
</gene>
<protein>
    <submittedName>
        <fullName evidence="3">Uncharacterized protein</fullName>
    </submittedName>
</protein>
<keyword evidence="2" id="KW-1133">Transmembrane helix</keyword>
<feature type="compositionally biased region" description="Polar residues" evidence="1">
    <location>
        <begin position="20"/>
        <end position="31"/>
    </location>
</feature>
<feature type="region of interest" description="Disordered" evidence="1">
    <location>
        <begin position="1"/>
        <end position="47"/>
    </location>
</feature>
<keyword evidence="4" id="KW-1185">Reference proteome</keyword>
<proteinExistence type="predicted"/>
<accession>A0A2T6ZQY5</accession>
<sequence>MPSSDSVLTKQLPKDPTPTPSLTTPIQTISILRSPDKPRSSQKKSVRFSVENPAVDISDGKPYLKKYVMESELPHRNSNGNLMDGIPLGFLIVLTGIIATKLNVLVHEKKAQET</sequence>
<dbReference type="OrthoDB" id="10611831at2759"/>
<evidence type="ECO:0000313" key="3">
    <source>
        <dbReference type="EMBL" id="PUU77899.1"/>
    </source>
</evidence>
<evidence type="ECO:0000256" key="1">
    <source>
        <dbReference type="SAM" id="MobiDB-lite"/>
    </source>
</evidence>
<keyword evidence="2" id="KW-0812">Transmembrane</keyword>
<organism evidence="3 4">
    <name type="scientific">Tuber borchii</name>
    <name type="common">White truffle</name>
    <dbReference type="NCBI Taxonomy" id="42251"/>
    <lineage>
        <taxon>Eukaryota</taxon>
        <taxon>Fungi</taxon>
        <taxon>Dikarya</taxon>
        <taxon>Ascomycota</taxon>
        <taxon>Pezizomycotina</taxon>
        <taxon>Pezizomycetes</taxon>
        <taxon>Pezizales</taxon>
        <taxon>Tuberaceae</taxon>
        <taxon>Tuber</taxon>
    </lineage>
</organism>